<keyword evidence="2" id="KW-0732">Signal</keyword>
<feature type="chain" id="PRO_5005192064" description="Beta-lactamase-related domain-containing protein" evidence="2">
    <location>
        <begin position="22"/>
        <end position="1020"/>
    </location>
</feature>
<reference evidence="4" key="1">
    <citation type="submission" date="2014-11" db="EMBL/GenBank/DDBJ databases">
        <authorList>
            <person name="Otto D Thomas"/>
            <person name="Naeem Raeece"/>
        </authorList>
    </citation>
    <scope>NUCLEOTIDE SEQUENCE</scope>
</reference>
<dbReference type="InterPro" id="IPR012338">
    <property type="entry name" value="Beta-lactam/transpept-like"/>
</dbReference>
<dbReference type="PANTHER" id="PTHR43283">
    <property type="entry name" value="BETA-LACTAMASE-RELATED"/>
    <property type="match status" value="1"/>
</dbReference>
<dbReference type="EMBL" id="CDMZ01004209">
    <property type="protein sequence ID" value="CEM49022.1"/>
    <property type="molecule type" value="Genomic_DNA"/>
</dbReference>
<feature type="compositionally biased region" description="Low complexity" evidence="1">
    <location>
        <begin position="975"/>
        <end position="998"/>
    </location>
</feature>
<dbReference type="SUPFAM" id="SSF56601">
    <property type="entry name" value="beta-lactamase/transpeptidase-like"/>
    <property type="match status" value="1"/>
</dbReference>
<evidence type="ECO:0000256" key="1">
    <source>
        <dbReference type="SAM" id="MobiDB-lite"/>
    </source>
</evidence>
<dbReference type="Pfam" id="PF00144">
    <property type="entry name" value="Beta-lactamase"/>
    <property type="match status" value="1"/>
</dbReference>
<evidence type="ECO:0000259" key="3">
    <source>
        <dbReference type="Pfam" id="PF00144"/>
    </source>
</evidence>
<organism evidence="4">
    <name type="scientific">Chromera velia CCMP2878</name>
    <dbReference type="NCBI Taxonomy" id="1169474"/>
    <lineage>
        <taxon>Eukaryota</taxon>
        <taxon>Sar</taxon>
        <taxon>Alveolata</taxon>
        <taxon>Colpodellida</taxon>
        <taxon>Chromeraceae</taxon>
        <taxon>Chromera</taxon>
    </lineage>
</organism>
<dbReference type="VEuPathDB" id="CryptoDB:Cvel_9160"/>
<evidence type="ECO:0000256" key="2">
    <source>
        <dbReference type="SAM" id="SignalP"/>
    </source>
</evidence>
<name>A0A0G4HX14_9ALVE</name>
<feature type="region of interest" description="Disordered" evidence="1">
    <location>
        <begin position="840"/>
        <end position="864"/>
    </location>
</feature>
<dbReference type="InterPro" id="IPR050789">
    <property type="entry name" value="Diverse_Enzym_Activities"/>
</dbReference>
<sequence length="1020" mass="113083">MVPLMVPLVFLVALVIEGGKAQTTCKMPQLSKQIKSDYFLSTIWPSNNCISNGHSVGGAAYGFTDFTDGFEYLDSYGWAVRDTILNCPYETNFAWASLSKSVAGVVAANLAFEGILDLDNSVYNYLFQEGFEYLGLLARCDGGPIIRGSDDDECEQGELTFHTIPANDRAITTRQLLSNKAGLPHYANYWYEDQSKGAPGCPDSTDENLNKGPLWGMKTCQWWKYHMIAEPGTVYSYSSYGFNLAGAVMEKVSGLSYWELVKKYVRDPLGLSTLRGLSPWATIENEARGYHSFPENCLEAMPARNYWHLLPSGGLFSSLADLHTYTKALAAFDTRLLPTKLSWIDEGKTPANGVEDALTYFWEIRRNEDARDMTDPDTTSFYSMGLTKNVKPEKLHEVTWNAKAKHHTLLTSASHSGGLPQISSYLQIDWFWTEAPEPLEQTGTPRVRTIMSNYMDGDSVWNLRAAIDAQTEILQKARWPLVEYGNDNGGSCPHDCPAAEYRTWLPGMRMTFEGITTVLPKQPNASPQNEPLALDFLWNENAPHTNCRGWENKRIDAVFDRDGRHGKMIEAEKVINGQVPPMGTGSPHTGLWLFDFFEKFGDTSVDGDSGRPPQTRWAAFKNRGFWPVTMQGIRRADGAFTCFVGTWAFDNHFGEPADWNMQVDVPALGVPKTGQAKKPTSVSLYWDEPKNEFLTTIIWKDTTAADSANYMIPRDSAGSAGLPHDEFKKVFNDYFNKCEFDALGKCYCWVPILIDVAVGHPGMSYSHRTDHYLSVWQKKSMSNVVLKLRMPEPYFTGLIRLGACAGYEVTQMTRFYDFEREEYLVAAIWEKVTCPSGDIQAPTDGQCDPKSGPKTRPDATATMVGDDTRHSAWGVPVADDSTEEFDSGAEPVPWARYEVGGEDLPSDEESRKERCEAQATAGGATRLFRCNRGEVLITDECGQQKCARIEDEGESDPLHPIIPPDESAGADCDPTTGGRACTSSTSGASSSGSSLGTAPTLEGGTRRLRTQPQLAPAIHA</sequence>
<dbReference type="PANTHER" id="PTHR43283:SF3">
    <property type="entry name" value="BETA-LACTAMASE FAMILY PROTEIN (AFU_ORTHOLOGUE AFUA_5G07500)"/>
    <property type="match status" value="1"/>
</dbReference>
<feature type="signal peptide" evidence="2">
    <location>
        <begin position="1"/>
        <end position="21"/>
    </location>
</feature>
<dbReference type="AlphaFoldDB" id="A0A0G4HX14"/>
<evidence type="ECO:0000313" key="4">
    <source>
        <dbReference type="EMBL" id="CEM49022.1"/>
    </source>
</evidence>
<dbReference type="Gene3D" id="3.40.710.10">
    <property type="entry name" value="DD-peptidase/beta-lactamase superfamily"/>
    <property type="match status" value="1"/>
</dbReference>
<accession>A0A0G4HX14</accession>
<proteinExistence type="predicted"/>
<feature type="domain" description="Beta-lactamase-related" evidence="3">
    <location>
        <begin position="63"/>
        <end position="370"/>
    </location>
</feature>
<feature type="region of interest" description="Disordered" evidence="1">
    <location>
        <begin position="879"/>
        <end position="918"/>
    </location>
</feature>
<gene>
    <name evidence="4" type="ORF">Cvel_9160</name>
</gene>
<feature type="region of interest" description="Disordered" evidence="1">
    <location>
        <begin position="949"/>
        <end position="1020"/>
    </location>
</feature>
<dbReference type="InterPro" id="IPR001466">
    <property type="entry name" value="Beta-lactam-related"/>
</dbReference>
<protein>
    <recommendedName>
        <fullName evidence="3">Beta-lactamase-related domain-containing protein</fullName>
    </recommendedName>
</protein>